<dbReference type="OrthoDB" id="10672366at2759"/>
<sequence length="454" mass="50311">MPARMQESATLLLAKFTVSTTSKSYSILTRMMRNCGGHDCKLQEYILKGKYLRVECFGAGKTSPVLRQEGLMMKGPGPPWAKENCPALLKCDVALAPQKSLLIYELGFMQTAIRPVTIPMLALISLAQAIPKSGIVGDALSGQDFGGNHGDFYGRLPYDMLVEQYGLSPRDLEYFGHMGIYPLSTGGCSCPRPLIPQIMGDFSGQYPNKRPHGNNYHHSNGGKHQHQHQMGGYNSDDHHMDNFDHHMGDHLDEHHLGDIFDDHHMGDHLNDHHMGEHYGNSGDQHHGGYGNGHKDMQMGDLPYLSGRGNFEEDPKVGDAKKEPVVPMLQRPSNVGQVLSKPISGRKRKGFRVRKKGKIGALCAHGVLSGRRDAGIRVAETLIPDCDALAFSFLSIPLPRESRPNFRSVTEISKPYPKTYRRDCTDLFLHQKTAVCPIIGQKLIRPLEEASKGST</sequence>
<reference evidence="2" key="1">
    <citation type="submission" date="2022-01" db="EMBL/GenBank/DDBJ databases">
        <authorList>
            <person name="King R."/>
        </authorList>
    </citation>
    <scope>NUCLEOTIDE SEQUENCE</scope>
</reference>
<evidence type="ECO:0000313" key="3">
    <source>
        <dbReference type="Proteomes" id="UP001153712"/>
    </source>
</evidence>
<keyword evidence="3" id="KW-1185">Reference proteome</keyword>
<evidence type="ECO:0000256" key="1">
    <source>
        <dbReference type="SAM" id="MobiDB-lite"/>
    </source>
</evidence>
<evidence type="ECO:0000313" key="2">
    <source>
        <dbReference type="EMBL" id="CAG9856430.1"/>
    </source>
</evidence>
<organism evidence="2 3">
    <name type="scientific">Phyllotreta striolata</name>
    <name type="common">Striped flea beetle</name>
    <name type="synonym">Crioceris striolata</name>
    <dbReference type="NCBI Taxonomy" id="444603"/>
    <lineage>
        <taxon>Eukaryota</taxon>
        <taxon>Metazoa</taxon>
        <taxon>Ecdysozoa</taxon>
        <taxon>Arthropoda</taxon>
        <taxon>Hexapoda</taxon>
        <taxon>Insecta</taxon>
        <taxon>Pterygota</taxon>
        <taxon>Neoptera</taxon>
        <taxon>Endopterygota</taxon>
        <taxon>Coleoptera</taxon>
        <taxon>Polyphaga</taxon>
        <taxon>Cucujiformia</taxon>
        <taxon>Chrysomeloidea</taxon>
        <taxon>Chrysomelidae</taxon>
        <taxon>Galerucinae</taxon>
        <taxon>Alticini</taxon>
        <taxon>Phyllotreta</taxon>
    </lineage>
</organism>
<feature type="region of interest" description="Disordered" evidence="1">
    <location>
        <begin position="207"/>
        <end position="232"/>
    </location>
</feature>
<gene>
    <name evidence="2" type="ORF">PHYEVI_LOCUS2852</name>
</gene>
<proteinExistence type="predicted"/>
<dbReference type="EMBL" id="OU900105">
    <property type="protein sequence ID" value="CAG9856430.1"/>
    <property type="molecule type" value="Genomic_DNA"/>
</dbReference>
<dbReference type="AlphaFoldDB" id="A0A9N9TI18"/>
<dbReference type="Proteomes" id="UP001153712">
    <property type="component" value="Chromosome 12"/>
</dbReference>
<name>A0A9N9TI18_PHYSR</name>
<protein>
    <submittedName>
        <fullName evidence="2">Uncharacterized protein</fullName>
    </submittedName>
</protein>
<accession>A0A9N9TI18</accession>